<accession>A0A841JQY2</accession>
<gene>
    <name evidence="7" type="ORF">HNQ77_001685</name>
</gene>
<feature type="transmembrane region" description="Helical" evidence="6">
    <location>
        <begin position="135"/>
        <end position="157"/>
    </location>
</feature>
<dbReference type="PANTHER" id="PTHR30213:SF0">
    <property type="entry name" value="UPF0761 MEMBRANE PROTEIN YIHY"/>
    <property type="match status" value="1"/>
</dbReference>
<evidence type="ECO:0000256" key="5">
    <source>
        <dbReference type="ARBA" id="ARBA00023136"/>
    </source>
</evidence>
<evidence type="ECO:0000256" key="6">
    <source>
        <dbReference type="SAM" id="Phobius"/>
    </source>
</evidence>
<organism evidence="7 8">
    <name type="scientific">Silvibacterium bohemicum</name>
    <dbReference type="NCBI Taxonomy" id="1577686"/>
    <lineage>
        <taxon>Bacteria</taxon>
        <taxon>Pseudomonadati</taxon>
        <taxon>Acidobacteriota</taxon>
        <taxon>Terriglobia</taxon>
        <taxon>Terriglobales</taxon>
        <taxon>Acidobacteriaceae</taxon>
        <taxon>Silvibacterium</taxon>
    </lineage>
</organism>
<keyword evidence="5 6" id="KW-0472">Membrane</keyword>
<sequence length="296" mass="32667">MTAILKLARLSWPELIRAIWRDADRANVANRAAELAFWFLLGFFPMLLCVTSVVSIFGSAPESQHALMKYVGKVLPSAASNLVRQVLAQTAGSGRAWFSLLFALWSSSSATSGLIDTLNDIYELKESRPWWKSRLIALVLAIALGVLLTAVSIIVVYGPEILRHTSTGSAALDVWKIAQWPAAAFLLILTLLGLYRFAPDMQEQRWKWLLPGSIVAAVIWMAVSVLFKVYVRHFSHFGLLYGSLGTLIILMFWFYLSGIAILVGGEINAILEDAAAQHKVPGAKKRGQRSPAQTRV</sequence>
<dbReference type="RefSeq" id="WP_050058669.1">
    <property type="nucleotide sequence ID" value="NZ_JACHEK010000003.1"/>
</dbReference>
<protein>
    <submittedName>
        <fullName evidence="7">Membrane protein</fullName>
    </submittedName>
</protein>
<keyword evidence="8" id="KW-1185">Reference proteome</keyword>
<comment type="caution">
    <text evidence="7">The sequence shown here is derived from an EMBL/GenBank/DDBJ whole genome shotgun (WGS) entry which is preliminary data.</text>
</comment>
<dbReference type="GO" id="GO:0005886">
    <property type="term" value="C:plasma membrane"/>
    <property type="evidence" value="ECO:0007669"/>
    <property type="project" value="UniProtKB-SubCell"/>
</dbReference>
<proteinExistence type="predicted"/>
<feature type="transmembrane region" description="Helical" evidence="6">
    <location>
        <begin position="96"/>
        <end position="115"/>
    </location>
</feature>
<feature type="transmembrane region" description="Helical" evidence="6">
    <location>
        <begin position="35"/>
        <end position="58"/>
    </location>
</feature>
<dbReference type="Proteomes" id="UP000538666">
    <property type="component" value="Unassembled WGS sequence"/>
</dbReference>
<evidence type="ECO:0000256" key="3">
    <source>
        <dbReference type="ARBA" id="ARBA00022692"/>
    </source>
</evidence>
<feature type="transmembrane region" description="Helical" evidence="6">
    <location>
        <begin position="209"/>
        <end position="227"/>
    </location>
</feature>
<feature type="transmembrane region" description="Helical" evidence="6">
    <location>
        <begin position="239"/>
        <end position="263"/>
    </location>
</feature>
<keyword evidence="4 6" id="KW-1133">Transmembrane helix</keyword>
<dbReference type="EMBL" id="JACHEK010000003">
    <property type="protein sequence ID" value="MBB6143736.1"/>
    <property type="molecule type" value="Genomic_DNA"/>
</dbReference>
<evidence type="ECO:0000313" key="7">
    <source>
        <dbReference type="EMBL" id="MBB6143736.1"/>
    </source>
</evidence>
<keyword evidence="2" id="KW-1003">Cell membrane</keyword>
<reference evidence="7 8" key="1">
    <citation type="submission" date="2020-08" db="EMBL/GenBank/DDBJ databases">
        <title>Genomic Encyclopedia of Type Strains, Phase IV (KMG-IV): sequencing the most valuable type-strain genomes for metagenomic binning, comparative biology and taxonomic classification.</title>
        <authorList>
            <person name="Goeker M."/>
        </authorList>
    </citation>
    <scope>NUCLEOTIDE SEQUENCE [LARGE SCALE GENOMIC DNA]</scope>
    <source>
        <strain evidence="7 8">DSM 103733</strain>
    </source>
</reference>
<evidence type="ECO:0000256" key="2">
    <source>
        <dbReference type="ARBA" id="ARBA00022475"/>
    </source>
</evidence>
<evidence type="ECO:0000256" key="4">
    <source>
        <dbReference type="ARBA" id="ARBA00022989"/>
    </source>
</evidence>
<dbReference type="InterPro" id="IPR017039">
    <property type="entry name" value="Virul_fac_BrkB"/>
</dbReference>
<feature type="transmembrane region" description="Helical" evidence="6">
    <location>
        <begin position="177"/>
        <end position="197"/>
    </location>
</feature>
<name>A0A841JQY2_9BACT</name>
<keyword evidence="3 6" id="KW-0812">Transmembrane</keyword>
<evidence type="ECO:0000313" key="8">
    <source>
        <dbReference type="Proteomes" id="UP000538666"/>
    </source>
</evidence>
<dbReference type="PANTHER" id="PTHR30213">
    <property type="entry name" value="INNER MEMBRANE PROTEIN YHJD"/>
    <property type="match status" value="1"/>
</dbReference>
<dbReference type="AlphaFoldDB" id="A0A841JQY2"/>
<dbReference type="Pfam" id="PF03631">
    <property type="entry name" value="Virul_fac_BrkB"/>
    <property type="match status" value="1"/>
</dbReference>
<dbReference type="PIRSF" id="PIRSF035875">
    <property type="entry name" value="RNase_BN"/>
    <property type="match status" value="1"/>
</dbReference>
<dbReference type="NCBIfam" id="TIGR00765">
    <property type="entry name" value="yihY_not_rbn"/>
    <property type="match status" value="1"/>
</dbReference>
<evidence type="ECO:0000256" key="1">
    <source>
        <dbReference type="ARBA" id="ARBA00004651"/>
    </source>
</evidence>
<comment type="subcellular location">
    <subcellularLocation>
        <location evidence="1">Cell membrane</location>
        <topology evidence="1">Multi-pass membrane protein</topology>
    </subcellularLocation>
</comment>